<dbReference type="InterPro" id="IPR057617">
    <property type="entry name" value="PML_C"/>
</dbReference>
<evidence type="ECO:0000259" key="8">
    <source>
        <dbReference type="SMART" id="SM00479"/>
    </source>
</evidence>
<dbReference type="Pfam" id="PF25244">
    <property type="entry name" value="PML_C"/>
    <property type="match status" value="1"/>
</dbReference>
<organism evidence="9 10">
    <name type="scientific">Mytilus coruscus</name>
    <name type="common">Sea mussel</name>
    <dbReference type="NCBI Taxonomy" id="42192"/>
    <lineage>
        <taxon>Eukaryota</taxon>
        <taxon>Metazoa</taxon>
        <taxon>Spiralia</taxon>
        <taxon>Lophotrochozoa</taxon>
        <taxon>Mollusca</taxon>
        <taxon>Bivalvia</taxon>
        <taxon>Autobranchia</taxon>
        <taxon>Pteriomorphia</taxon>
        <taxon>Mytilida</taxon>
        <taxon>Mytiloidea</taxon>
        <taxon>Mytilidae</taxon>
        <taxon>Mytilinae</taxon>
        <taxon>Mytilus</taxon>
    </lineage>
</organism>
<keyword evidence="4" id="KW-0378">Hydrolase</keyword>
<dbReference type="SUPFAM" id="SSF53098">
    <property type="entry name" value="Ribonuclease H-like"/>
    <property type="match status" value="1"/>
</dbReference>
<dbReference type="Gene3D" id="3.30.420.10">
    <property type="entry name" value="Ribonuclease H-like superfamily/Ribonuclease H"/>
    <property type="match status" value="1"/>
</dbReference>
<dbReference type="EMBL" id="CACVKT020005876">
    <property type="protein sequence ID" value="CAC5398287.1"/>
    <property type="molecule type" value="Genomic_DNA"/>
</dbReference>
<proteinExistence type="inferred from homology"/>
<protein>
    <recommendedName>
        <fullName evidence="8">Exonuclease domain-containing protein</fullName>
    </recommendedName>
</protein>
<dbReference type="CDD" id="cd06127">
    <property type="entry name" value="DEDDh"/>
    <property type="match status" value="1"/>
</dbReference>
<dbReference type="GO" id="GO:0003676">
    <property type="term" value="F:nucleic acid binding"/>
    <property type="evidence" value="ECO:0007669"/>
    <property type="project" value="InterPro"/>
</dbReference>
<accession>A0A6J8CSI9</accession>
<evidence type="ECO:0000256" key="6">
    <source>
        <dbReference type="ARBA" id="ARBA00022842"/>
    </source>
</evidence>
<evidence type="ECO:0000256" key="4">
    <source>
        <dbReference type="ARBA" id="ARBA00022801"/>
    </source>
</evidence>
<sequence>MDNTENVPQIPQQIIISGSESRVFFDLETTGLGRNCEITQIAAKVGENVFQKYVIPRVDIQTEASRVTGITYSQSTNIMYVHGEKVEPISIQKALLDFLEFLSVLEKPILIGHNICNFDIPILVRKLKESNLYTTYCKLVKGFVDTLKLARRVINKDEVVNYKQQTLVEKFLNISYSAHNAIEDVKSLQSLFDVKLSSLFNNVDVYSLMYHTCVESYSEFIKKKIITKPASVLLARHDVSFEHIKTVYNRDRKGVKFLFEEYKISQKIVNAINTFLDEE</sequence>
<evidence type="ECO:0000256" key="7">
    <source>
        <dbReference type="ARBA" id="ARBA00025769"/>
    </source>
</evidence>
<dbReference type="GO" id="GO:0005737">
    <property type="term" value="C:cytoplasm"/>
    <property type="evidence" value="ECO:0007669"/>
    <property type="project" value="TreeGrafter"/>
</dbReference>
<dbReference type="SMART" id="SM00479">
    <property type="entry name" value="EXOIII"/>
    <property type="match status" value="1"/>
</dbReference>
<dbReference type="OrthoDB" id="6131824at2759"/>
<evidence type="ECO:0000313" key="9">
    <source>
        <dbReference type="EMBL" id="CAC5398287.1"/>
    </source>
</evidence>
<keyword evidence="3" id="KW-0479">Metal-binding</keyword>
<dbReference type="InterPro" id="IPR036397">
    <property type="entry name" value="RNaseH_sf"/>
</dbReference>
<keyword evidence="2" id="KW-0540">Nuclease</keyword>
<feature type="domain" description="Exonuclease" evidence="8">
    <location>
        <begin position="21"/>
        <end position="201"/>
    </location>
</feature>
<dbReference type="InterPro" id="IPR013520">
    <property type="entry name" value="Ribonucl_H"/>
</dbReference>
<comment type="similarity">
    <text evidence="7">Belongs to the exonuclease superfamily. TREX family.</text>
</comment>
<reference evidence="9 10" key="1">
    <citation type="submission" date="2020-06" db="EMBL/GenBank/DDBJ databases">
        <authorList>
            <person name="Li R."/>
            <person name="Bekaert M."/>
        </authorList>
    </citation>
    <scope>NUCLEOTIDE SEQUENCE [LARGE SCALE GENOMIC DNA]</scope>
    <source>
        <strain evidence="10">wild</strain>
    </source>
</reference>
<keyword evidence="6" id="KW-0460">Magnesium</keyword>
<dbReference type="InterPro" id="IPR040393">
    <property type="entry name" value="TREX1/2"/>
</dbReference>
<name>A0A6J8CSI9_MYTCO</name>
<keyword evidence="10" id="KW-1185">Reference proteome</keyword>
<dbReference type="GO" id="GO:0008296">
    <property type="term" value="F:3'-5'-DNA exonuclease activity"/>
    <property type="evidence" value="ECO:0007669"/>
    <property type="project" value="TreeGrafter"/>
</dbReference>
<evidence type="ECO:0000256" key="3">
    <source>
        <dbReference type="ARBA" id="ARBA00022723"/>
    </source>
</evidence>
<dbReference type="Pfam" id="PF22123">
    <property type="entry name" value="Exu_RNase_H_like"/>
    <property type="match status" value="1"/>
</dbReference>
<keyword evidence="5" id="KW-0269">Exonuclease</keyword>
<comment type="cofactor">
    <cofactor evidence="1">
        <name>Mg(2+)</name>
        <dbReference type="ChEBI" id="CHEBI:18420"/>
    </cofactor>
</comment>
<gene>
    <name evidence="9" type="ORF">MCOR_32667</name>
</gene>
<dbReference type="PANTHER" id="PTHR13058">
    <property type="entry name" value="THREE PRIME REPAIR EXONUCLEASE 1, 2"/>
    <property type="match status" value="1"/>
</dbReference>
<dbReference type="GO" id="GO:0006308">
    <property type="term" value="P:DNA catabolic process"/>
    <property type="evidence" value="ECO:0007669"/>
    <property type="project" value="TreeGrafter"/>
</dbReference>
<evidence type="ECO:0000256" key="1">
    <source>
        <dbReference type="ARBA" id="ARBA00001946"/>
    </source>
</evidence>
<dbReference type="PANTHER" id="PTHR13058:SF22">
    <property type="entry name" value="EXODEOXYRIBONUCLEASE III"/>
    <property type="match status" value="1"/>
</dbReference>
<dbReference type="GO" id="GO:0046872">
    <property type="term" value="F:metal ion binding"/>
    <property type="evidence" value="ECO:0007669"/>
    <property type="project" value="UniProtKB-KW"/>
</dbReference>
<evidence type="ECO:0000256" key="2">
    <source>
        <dbReference type="ARBA" id="ARBA00022722"/>
    </source>
</evidence>
<dbReference type="AlphaFoldDB" id="A0A6J8CSI9"/>
<evidence type="ECO:0000313" key="10">
    <source>
        <dbReference type="Proteomes" id="UP000507470"/>
    </source>
</evidence>
<dbReference type="InterPro" id="IPR012337">
    <property type="entry name" value="RNaseH-like_sf"/>
</dbReference>
<evidence type="ECO:0000256" key="5">
    <source>
        <dbReference type="ARBA" id="ARBA00022839"/>
    </source>
</evidence>
<dbReference type="InterPro" id="IPR054362">
    <property type="entry name" value="Exu_RNase_H-like"/>
</dbReference>
<dbReference type="Proteomes" id="UP000507470">
    <property type="component" value="Unassembled WGS sequence"/>
</dbReference>